<name>A0ABM9G7B0_9BACL</name>
<keyword evidence="1" id="KW-0238">DNA-binding</keyword>
<dbReference type="Proteomes" id="UP001154322">
    <property type="component" value="Unassembled WGS sequence"/>
</dbReference>
<protein>
    <submittedName>
        <fullName evidence="1">DNA-binding protein</fullName>
    </submittedName>
</protein>
<sequence>MLQVSLDLADDHFRHMLREEIQSAISDVLRDKHISKFMDKPFLTRTEMMEVLHIGATKAAELMRRPDFPVCYEAGILIPTELLYKWVLRNTRWLEENSNYFGESI</sequence>
<accession>A0ABM9G7B0</accession>
<keyword evidence="2" id="KW-1185">Reference proteome</keyword>
<organism evidence="1 2">
    <name type="scientific">Paenibacillus melissococcoides</name>
    <dbReference type="NCBI Taxonomy" id="2912268"/>
    <lineage>
        <taxon>Bacteria</taxon>
        <taxon>Bacillati</taxon>
        <taxon>Bacillota</taxon>
        <taxon>Bacilli</taxon>
        <taxon>Bacillales</taxon>
        <taxon>Paenibacillaceae</taxon>
        <taxon>Paenibacillus</taxon>
    </lineage>
</organism>
<evidence type="ECO:0000313" key="2">
    <source>
        <dbReference type="Proteomes" id="UP001154322"/>
    </source>
</evidence>
<comment type="caution">
    <text evidence="1">The sequence shown here is derived from an EMBL/GenBank/DDBJ whole genome shotgun (WGS) entry which is preliminary data.</text>
</comment>
<dbReference type="EMBL" id="CALYLO010000008">
    <property type="protein sequence ID" value="CAH8247797.1"/>
    <property type="molecule type" value="Genomic_DNA"/>
</dbReference>
<dbReference type="RefSeq" id="WP_261945279.1">
    <property type="nucleotide sequence ID" value="NZ_CALYLO010000008.1"/>
</dbReference>
<reference evidence="1" key="1">
    <citation type="submission" date="2022-06" db="EMBL/GenBank/DDBJ databases">
        <authorList>
            <person name="Dietemann V."/>
            <person name="Ory F."/>
            <person name="Dainat B."/>
            <person name="Oberhansli S."/>
        </authorList>
    </citation>
    <scope>NUCLEOTIDE SEQUENCE</scope>
    <source>
        <strain evidence="1">Ena-SAMPLE-TAB-26-04-2022-14:26:32:270-5432</strain>
    </source>
</reference>
<dbReference type="GO" id="GO:0003677">
    <property type="term" value="F:DNA binding"/>
    <property type="evidence" value="ECO:0007669"/>
    <property type="project" value="UniProtKB-KW"/>
</dbReference>
<gene>
    <name evidence="1" type="ORF">WJ0W_005053</name>
</gene>
<proteinExistence type="predicted"/>
<evidence type="ECO:0000313" key="1">
    <source>
        <dbReference type="EMBL" id="CAH8247797.1"/>
    </source>
</evidence>